<name>A0A2C9WFH6_MANES</name>
<sequence length="121" mass="13848">MFHSFFASIDYEILAQAAIDLLQGAGVASNTVFLDLLSQFRDLCHWSWEVRITQYYREANQVADKLVNLIVTSSPELQILEAPISEVMDLLRWELQGYHYPGLCLIDSAVSSFGYDTLYYN</sequence>
<proteinExistence type="predicted"/>
<dbReference type="AlphaFoldDB" id="A0A2C9WFH6"/>
<gene>
    <name evidence="1" type="ORF">MANES_02G195700</name>
</gene>
<dbReference type="PANTHER" id="PTHR34023:SF9">
    <property type="entry name" value="RNASE H TYPE-1 DOMAIN-CONTAINING PROTEIN"/>
    <property type="match status" value="1"/>
</dbReference>
<reference evidence="1" key="1">
    <citation type="submission" date="2016-02" db="EMBL/GenBank/DDBJ databases">
        <title>WGS assembly of Manihot esculenta.</title>
        <authorList>
            <person name="Bredeson J.V."/>
            <person name="Prochnik S.E."/>
            <person name="Lyons J.B."/>
            <person name="Schmutz J."/>
            <person name="Grimwood J."/>
            <person name="Vrebalov J."/>
            <person name="Bart R.S."/>
            <person name="Amuge T."/>
            <person name="Ferguson M.E."/>
            <person name="Green R."/>
            <person name="Putnam N."/>
            <person name="Stites J."/>
            <person name="Rounsley S."/>
            <person name="Rokhsar D.S."/>
        </authorList>
    </citation>
    <scope>NUCLEOTIDE SEQUENCE [LARGE SCALE GENOMIC DNA]</scope>
    <source>
        <tissue evidence="1">Leaf</tissue>
    </source>
</reference>
<dbReference type="EMBL" id="CM004388">
    <property type="protein sequence ID" value="OAY58646.1"/>
    <property type="molecule type" value="Genomic_DNA"/>
</dbReference>
<organism evidence="1">
    <name type="scientific">Manihot esculenta</name>
    <name type="common">Cassava</name>
    <name type="synonym">Jatropha manihot</name>
    <dbReference type="NCBI Taxonomy" id="3983"/>
    <lineage>
        <taxon>Eukaryota</taxon>
        <taxon>Viridiplantae</taxon>
        <taxon>Streptophyta</taxon>
        <taxon>Embryophyta</taxon>
        <taxon>Tracheophyta</taxon>
        <taxon>Spermatophyta</taxon>
        <taxon>Magnoliopsida</taxon>
        <taxon>eudicotyledons</taxon>
        <taxon>Gunneridae</taxon>
        <taxon>Pentapetalae</taxon>
        <taxon>rosids</taxon>
        <taxon>fabids</taxon>
        <taxon>Malpighiales</taxon>
        <taxon>Euphorbiaceae</taxon>
        <taxon>Crotonoideae</taxon>
        <taxon>Manihoteae</taxon>
        <taxon>Manihot</taxon>
    </lineage>
</organism>
<evidence type="ECO:0000313" key="1">
    <source>
        <dbReference type="EMBL" id="OAY58646.1"/>
    </source>
</evidence>
<dbReference type="PANTHER" id="PTHR34023">
    <property type="entry name" value="RNASE H DOMAIN-CONTAINING PROTEIN"/>
    <property type="match status" value="1"/>
</dbReference>
<protein>
    <recommendedName>
        <fullName evidence="2">RNase H type-1 domain-containing protein</fullName>
    </recommendedName>
</protein>
<accession>A0A2C9WFH6</accession>
<evidence type="ECO:0008006" key="2">
    <source>
        <dbReference type="Google" id="ProtNLM"/>
    </source>
</evidence>